<dbReference type="InterPro" id="IPR025531">
    <property type="entry name" value="DUF4418"/>
</dbReference>
<dbReference type="AlphaFoldDB" id="A0A1G5ESS2"/>
<dbReference type="Pfam" id="PF14387">
    <property type="entry name" value="DUF4418"/>
    <property type="match status" value="1"/>
</dbReference>
<evidence type="ECO:0008006" key="4">
    <source>
        <dbReference type="Google" id="ProtNLM"/>
    </source>
</evidence>
<sequence>MRSKVIVNILRVLILAFVIVGLFTFAHVCGDMGDMEAKCHKTRALAIAASIVLAILAAVQIFAKKLLVEKVISVIQIVGGIFIALLPGVIAPVCDMKSMHCYVYTRPFLVIVGIVLAGVAVVDFIIRGKKNGNPSKI</sequence>
<keyword evidence="1" id="KW-0472">Membrane</keyword>
<gene>
    <name evidence="2" type="ORF">SAMN02910451_02069</name>
</gene>
<feature type="transmembrane region" description="Helical" evidence="1">
    <location>
        <begin position="71"/>
        <end position="91"/>
    </location>
</feature>
<feature type="transmembrane region" description="Helical" evidence="1">
    <location>
        <begin position="103"/>
        <end position="126"/>
    </location>
</feature>
<organism evidence="2 3">
    <name type="scientific">Butyrivibrio hungatei</name>
    <dbReference type="NCBI Taxonomy" id="185008"/>
    <lineage>
        <taxon>Bacteria</taxon>
        <taxon>Bacillati</taxon>
        <taxon>Bacillota</taxon>
        <taxon>Clostridia</taxon>
        <taxon>Lachnospirales</taxon>
        <taxon>Lachnospiraceae</taxon>
        <taxon>Butyrivibrio</taxon>
    </lineage>
</organism>
<dbReference type="EMBL" id="FMUR01000012">
    <property type="protein sequence ID" value="SCY30032.1"/>
    <property type="molecule type" value="Genomic_DNA"/>
</dbReference>
<evidence type="ECO:0000313" key="3">
    <source>
        <dbReference type="Proteomes" id="UP000183047"/>
    </source>
</evidence>
<name>A0A1G5ESS2_9FIRM</name>
<evidence type="ECO:0000313" key="2">
    <source>
        <dbReference type="EMBL" id="SCY30032.1"/>
    </source>
</evidence>
<keyword evidence="3" id="KW-1185">Reference proteome</keyword>
<reference evidence="3" key="1">
    <citation type="submission" date="2016-10" db="EMBL/GenBank/DDBJ databases">
        <authorList>
            <person name="Varghese N."/>
            <person name="Submissions S."/>
        </authorList>
    </citation>
    <scope>NUCLEOTIDE SEQUENCE [LARGE SCALE GENOMIC DNA]</scope>
    <source>
        <strain evidence="3">XBD2006</strain>
    </source>
</reference>
<keyword evidence="1" id="KW-0812">Transmembrane</keyword>
<feature type="transmembrane region" description="Helical" evidence="1">
    <location>
        <begin position="42"/>
        <end position="59"/>
    </location>
</feature>
<protein>
    <recommendedName>
        <fullName evidence="4">DUF4418 domain-containing protein</fullName>
    </recommendedName>
</protein>
<accession>A0A1G5ESS2</accession>
<dbReference type="Proteomes" id="UP000183047">
    <property type="component" value="Unassembled WGS sequence"/>
</dbReference>
<proteinExistence type="predicted"/>
<keyword evidence="1" id="KW-1133">Transmembrane helix</keyword>
<evidence type="ECO:0000256" key="1">
    <source>
        <dbReference type="SAM" id="Phobius"/>
    </source>
</evidence>
<dbReference type="RefSeq" id="WP_074462640.1">
    <property type="nucleotide sequence ID" value="NZ_FMUR01000012.1"/>
</dbReference>